<reference evidence="2" key="1">
    <citation type="submission" date="2013-12" db="EMBL/GenBank/DDBJ databases">
        <authorList>
            <person name="Aslett M."/>
        </authorList>
    </citation>
    <scope>NUCLEOTIDE SEQUENCE [LARGE SCALE GENOMIC DNA]</scope>
    <source>
        <strain evidence="2">Lindley</strain>
    </source>
</reference>
<proteinExistence type="predicted"/>
<feature type="region of interest" description="Disordered" evidence="1">
    <location>
        <begin position="205"/>
        <end position="232"/>
    </location>
</feature>
<evidence type="ECO:0000313" key="3">
    <source>
        <dbReference type="WBParaSite" id="GPLIN_000608000"/>
    </source>
</evidence>
<evidence type="ECO:0000256" key="1">
    <source>
        <dbReference type="SAM" id="MobiDB-lite"/>
    </source>
</evidence>
<dbReference type="WBParaSite" id="GPLIN_000608000">
    <property type="protein sequence ID" value="GPLIN_000608000"/>
    <property type="gene ID" value="GPLIN_000608000"/>
</dbReference>
<dbReference type="AlphaFoldDB" id="A0A183BZN9"/>
<sequence>MIRRCENKAGHLSLLRNLVRELGTFKQDEKKEAAFQRGKGIRLNPNLSGWGASDGWAGYELTNDIEFSLKQPSSSRADGSQARVKARSWQYGPVPSWTCNNGPVKQNRQPHMTSIPKVTEKISPSKHTAPWMAVIKGKAVPLPAGAIARPVNYPIGYAPVKLPCPIQLQPRHQVPRGKKLNDALFKDALLELRVCAQGLVRQEDEDSILMPPPSSRPIRPRKPPQRYSSSSLERWPDVPISCICKNNTHTGFCASQWPSPRGMCNHLANAWAENASALSSAGNIGKT</sequence>
<keyword evidence="2" id="KW-1185">Reference proteome</keyword>
<organism evidence="2 3">
    <name type="scientific">Globodera pallida</name>
    <name type="common">Potato cyst nematode worm</name>
    <name type="synonym">Heterodera pallida</name>
    <dbReference type="NCBI Taxonomy" id="36090"/>
    <lineage>
        <taxon>Eukaryota</taxon>
        <taxon>Metazoa</taxon>
        <taxon>Ecdysozoa</taxon>
        <taxon>Nematoda</taxon>
        <taxon>Chromadorea</taxon>
        <taxon>Rhabditida</taxon>
        <taxon>Tylenchina</taxon>
        <taxon>Tylenchomorpha</taxon>
        <taxon>Tylenchoidea</taxon>
        <taxon>Heteroderidae</taxon>
        <taxon>Heteroderinae</taxon>
        <taxon>Globodera</taxon>
    </lineage>
</organism>
<name>A0A183BZN9_GLOPA</name>
<protein>
    <submittedName>
        <fullName evidence="3">SWIM-type domain-containing protein</fullName>
    </submittedName>
</protein>
<reference evidence="2" key="2">
    <citation type="submission" date="2014-05" db="EMBL/GenBank/DDBJ databases">
        <title>The genome and life-stage specific transcriptomes of Globodera pallida elucidate key aspects of plant parasitism by a cyst nematode.</title>
        <authorList>
            <person name="Cotton J.A."/>
            <person name="Lilley C.J."/>
            <person name="Jones L.M."/>
            <person name="Kikuchi T."/>
            <person name="Reid A.J."/>
            <person name="Thorpe P."/>
            <person name="Tsai I.J."/>
            <person name="Beasley H."/>
            <person name="Blok V."/>
            <person name="Cock P.J.A."/>
            <person name="Van den Akker S.E."/>
            <person name="Holroyd N."/>
            <person name="Hunt M."/>
            <person name="Mantelin S."/>
            <person name="Naghra H."/>
            <person name="Pain A."/>
            <person name="Palomares-Rius J.E."/>
            <person name="Zarowiecki M."/>
            <person name="Berriman M."/>
            <person name="Jones J.T."/>
            <person name="Urwin P.E."/>
        </authorList>
    </citation>
    <scope>NUCLEOTIDE SEQUENCE [LARGE SCALE GENOMIC DNA]</scope>
    <source>
        <strain evidence="2">Lindley</strain>
    </source>
</reference>
<accession>A0A183BZN9</accession>
<dbReference type="Proteomes" id="UP000050741">
    <property type="component" value="Unassembled WGS sequence"/>
</dbReference>
<evidence type="ECO:0000313" key="2">
    <source>
        <dbReference type="Proteomes" id="UP000050741"/>
    </source>
</evidence>
<reference evidence="3" key="3">
    <citation type="submission" date="2016-06" db="UniProtKB">
        <authorList>
            <consortium name="WormBaseParasite"/>
        </authorList>
    </citation>
    <scope>IDENTIFICATION</scope>
</reference>